<evidence type="ECO:0000259" key="9">
    <source>
        <dbReference type="Pfam" id="PF21082"/>
    </source>
</evidence>
<feature type="transmembrane region" description="Helical" evidence="7">
    <location>
        <begin position="6"/>
        <end position="32"/>
    </location>
</feature>
<feature type="transmembrane region" description="Helical" evidence="7">
    <location>
        <begin position="67"/>
        <end position="93"/>
    </location>
</feature>
<feature type="transmembrane region" description="Helical" evidence="7">
    <location>
        <begin position="99"/>
        <end position="119"/>
    </location>
</feature>
<dbReference type="Proteomes" id="UP001241537">
    <property type="component" value="Unassembled WGS sequence"/>
</dbReference>
<evidence type="ECO:0000256" key="1">
    <source>
        <dbReference type="ARBA" id="ARBA00004651"/>
    </source>
</evidence>
<dbReference type="Pfam" id="PF21082">
    <property type="entry name" value="MS_channel_3rd"/>
    <property type="match status" value="1"/>
</dbReference>
<dbReference type="InterPro" id="IPR023408">
    <property type="entry name" value="MscS_beta-dom_sf"/>
</dbReference>
<organism evidence="10 11">
    <name type="scientific">Moryella indoligenes</name>
    <dbReference type="NCBI Taxonomy" id="371674"/>
    <lineage>
        <taxon>Bacteria</taxon>
        <taxon>Bacillati</taxon>
        <taxon>Bacillota</taxon>
        <taxon>Clostridia</taxon>
        <taxon>Lachnospirales</taxon>
        <taxon>Lachnospiraceae</taxon>
        <taxon>Moryella</taxon>
    </lineage>
</organism>
<comment type="similarity">
    <text evidence="2">Belongs to the MscS (TC 1.A.23) family.</text>
</comment>
<name>A0AAE4AJN6_9FIRM</name>
<feature type="domain" description="Mechanosensitive ion channel MscS C-terminal" evidence="9">
    <location>
        <begin position="180"/>
        <end position="260"/>
    </location>
</feature>
<dbReference type="AlphaFoldDB" id="A0AAE4AJN6"/>
<dbReference type="InterPro" id="IPR010920">
    <property type="entry name" value="LSM_dom_sf"/>
</dbReference>
<accession>A0AAE4AJN6</accession>
<keyword evidence="4 7" id="KW-0812">Transmembrane</keyword>
<keyword evidence="3" id="KW-1003">Cell membrane</keyword>
<evidence type="ECO:0000256" key="2">
    <source>
        <dbReference type="ARBA" id="ARBA00008017"/>
    </source>
</evidence>
<dbReference type="InterPro" id="IPR006685">
    <property type="entry name" value="MscS_channel_2nd"/>
</dbReference>
<dbReference type="GO" id="GO:0008381">
    <property type="term" value="F:mechanosensitive monoatomic ion channel activity"/>
    <property type="evidence" value="ECO:0007669"/>
    <property type="project" value="InterPro"/>
</dbReference>
<dbReference type="InterPro" id="IPR011014">
    <property type="entry name" value="MscS_channel_TM-2"/>
</dbReference>
<keyword evidence="5 7" id="KW-1133">Transmembrane helix</keyword>
<keyword evidence="11" id="KW-1185">Reference proteome</keyword>
<evidence type="ECO:0000313" key="11">
    <source>
        <dbReference type="Proteomes" id="UP001241537"/>
    </source>
</evidence>
<dbReference type="Pfam" id="PF00924">
    <property type="entry name" value="MS_channel_2nd"/>
    <property type="match status" value="1"/>
</dbReference>
<comment type="subcellular location">
    <subcellularLocation>
        <location evidence="1">Cell membrane</location>
        <topology evidence="1">Multi-pass membrane protein</topology>
    </subcellularLocation>
</comment>
<evidence type="ECO:0000256" key="7">
    <source>
        <dbReference type="SAM" id="Phobius"/>
    </source>
</evidence>
<sequence>MDIVTGIFGMGILGLLGGVIGKLIFALIVWLVGRALIRMAVKLVSENKAIDRMDATVRSFACSFLRIALYVILIISIIGILGVPMASVVAVLASAGVTVGLAMQGALSNLAGGIMLLIFKPFSVGDYVDAAGVSGTVREVTLFYTVIMSVDNKRITVPNGSLMNANVVNYSTEELRRVDLQFSCAKSENPAHIQSILKEAIAATAKVLDAPSAPFARLEGGTDSAMRFVVRVWCRNEDYWDVYFDLTQKVTESFAAQGVQAPASRILTEAK</sequence>
<evidence type="ECO:0000256" key="4">
    <source>
        <dbReference type="ARBA" id="ARBA00022692"/>
    </source>
</evidence>
<proteinExistence type="inferred from homology"/>
<dbReference type="PANTHER" id="PTHR30221">
    <property type="entry name" value="SMALL-CONDUCTANCE MECHANOSENSITIVE CHANNEL"/>
    <property type="match status" value="1"/>
</dbReference>
<evidence type="ECO:0000259" key="8">
    <source>
        <dbReference type="Pfam" id="PF00924"/>
    </source>
</evidence>
<comment type="caution">
    <text evidence="10">The sequence shown here is derived from an EMBL/GenBank/DDBJ whole genome shotgun (WGS) entry which is preliminary data.</text>
</comment>
<dbReference type="InterPro" id="IPR045275">
    <property type="entry name" value="MscS_archaea/bacteria_type"/>
</dbReference>
<dbReference type="EMBL" id="JAUSTO010000003">
    <property type="protein sequence ID" value="MDQ0152003.1"/>
    <property type="molecule type" value="Genomic_DNA"/>
</dbReference>
<dbReference type="GO" id="GO:0005886">
    <property type="term" value="C:plasma membrane"/>
    <property type="evidence" value="ECO:0007669"/>
    <property type="project" value="UniProtKB-SubCell"/>
</dbReference>
<evidence type="ECO:0000256" key="6">
    <source>
        <dbReference type="ARBA" id="ARBA00023136"/>
    </source>
</evidence>
<reference evidence="10" key="1">
    <citation type="submission" date="2023-07" db="EMBL/GenBank/DDBJ databases">
        <title>Genomic Encyclopedia of Type Strains, Phase IV (KMG-IV): sequencing the most valuable type-strain genomes for metagenomic binning, comparative biology and taxonomic classification.</title>
        <authorList>
            <person name="Goeker M."/>
        </authorList>
    </citation>
    <scope>NUCLEOTIDE SEQUENCE</scope>
    <source>
        <strain evidence="10">DSM 19659</strain>
    </source>
</reference>
<feature type="domain" description="Mechanosensitive ion channel MscS" evidence="8">
    <location>
        <begin position="107"/>
        <end position="171"/>
    </location>
</feature>
<keyword evidence="6 7" id="KW-0472">Membrane</keyword>
<dbReference type="SUPFAM" id="SSF82689">
    <property type="entry name" value="Mechanosensitive channel protein MscS (YggB), C-terminal domain"/>
    <property type="match status" value="1"/>
</dbReference>
<dbReference type="SUPFAM" id="SSF82861">
    <property type="entry name" value="Mechanosensitive channel protein MscS (YggB), transmembrane region"/>
    <property type="match status" value="1"/>
</dbReference>
<dbReference type="InterPro" id="IPR011066">
    <property type="entry name" value="MscS_channel_C_sf"/>
</dbReference>
<dbReference type="Gene3D" id="3.30.70.100">
    <property type="match status" value="1"/>
</dbReference>
<gene>
    <name evidence="10" type="ORF">J2S20_000685</name>
</gene>
<dbReference type="SUPFAM" id="SSF50182">
    <property type="entry name" value="Sm-like ribonucleoproteins"/>
    <property type="match status" value="1"/>
</dbReference>
<dbReference type="Gene3D" id="1.10.287.1260">
    <property type="match status" value="1"/>
</dbReference>
<evidence type="ECO:0000256" key="3">
    <source>
        <dbReference type="ARBA" id="ARBA00022475"/>
    </source>
</evidence>
<dbReference type="Gene3D" id="2.30.30.60">
    <property type="match status" value="1"/>
</dbReference>
<protein>
    <submittedName>
        <fullName evidence="10">Small conductance mechanosensitive channel</fullName>
    </submittedName>
</protein>
<dbReference type="PANTHER" id="PTHR30221:SF1">
    <property type="entry name" value="SMALL-CONDUCTANCE MECHANOSENSITIVE CHANNEL"/>
    <property type="match status" value="1"/>
</dbReference>
<dbReference type="InterPro" id="IPR049278">
    <property type="entry name" value="MS_channel_C"/>
</dbReference>
<evidence type="ECO:0000256" key="5">
    <source>
        <dbReference type="ARBA" id="ARBA00022989"/>
    </source>
</evidence>
<evidence type="ECO:0000313" key="10">
    <source>
        <dbReference type="EMBL" id="MDQ0152003.1"/>
    </source>
</evidence>
<dbReference type="RefSeq" id="WP_307253234.1">
    <property type="nucleotide sequence ID" value="NZ_JAUSTO010000003.1"/>
</dbReference>